<dbReference type="SUPFAM" id="SSF103473">
    <property type="entry name" value="MFS general substrate transporter"/>
    <property type="match status" value="1"/>
</dbReference>
<evidence type="ECO:0000313" key="7">
    <source>
        <dbReference type="Proteomes" id="UP000792457"/>
    </source>
</evidence>
<evidence type="ECO:0000256" key="3">
    <source>
        <dbReference type="ARBA" id="ARBA00022989"/>
    </source>
</evidence>
<evidence type="ECO:0000256" key="4">
    <source>
        <dbReference type="ARBA" id="ARBA00023136"/>
    </source>
</evidence>
<feature type="transmembrane region" description="Helical" evidence="5">
    <location>
        <begin position="110"/>
        <end position="132"/>
    </location>
</feature>
<keyword evidence="2 5" id="KW-0812">Transmembrane</keyword>
<dbReference type="AlphaFoldDB" id="A0A8K0KSR3"/>
<organism evidence="6 7">
    <name type="scientific">Ladona fulva</name>
    <name type="common">Scarce chaser dragonfly</name>
    <name type="synonym">Libellula fulva</name>
    <dbReference type="NCBI Taxonomy" id="123851"/>
    <lineage>
        <taxon>Eukaryota</taxon>
        <taxon>Metazoa</taxon>
        <taxon>Ecdysozoa</taxon>
        <taxon>Arthropoda</taxon>
        <taxon>Hexapoda</taxon>
        <taxon>Insecta</taxon>
        <taxon>Pterygota</taxon>
        <taxon>Palaeoptera</taxon>
        <taxon>Odonata</taxon>
        <taxon>Epiprocta</taxon>
        <taxon>Anisoptera</taxon>
        <taxon>Libelluloidea</taxon>
        <taxon>Libellulidae</taxon>
        <taxon>Ladona</taxon>
    </lineage>
</organism>
<feature type="transmembrane region" description="Helical" evidence="5">
    <location>
        <begin position="250"/>
        <end position="271"/>
    </location>
</feature>
<dbReference type="GO" id="GO:0016020">
    <property type="term" value="C:membrane"/>
    <property type="evidence" value="ECO:0007669"/>
    <property type="project" value="UniProtKB-SubCell"/>
</dbReference>
<reference evidence="6" key="2">
    <citation type="submission" date="2017-10" db="EMBL/GenBank/DDBJ databases">
        <title>Ladona fulva Genome sequencing and assembly.</title>
        <authorList>
            <person name="Murali S."/>
            <person name="Richards S."/>
            <person name="Bandaranaike D."/>
            <person name="Bellair M."/>
            <person name="Blankenburg K."/>
            <person name="Chao H."/>
            <person name="Dinh H."/>
            <person name="Doddapaneni H."/>
            <person name="Dugan-Rocha S."/>
            <person name="Elkadiri S."/>
            <person name="Gnanaolivu R."/>
            <person name="Hernandez B."/>
            <person name="Skinner E."/>
            <person name="Javaid M."/>
            <person name="Lee S."/>
            <person name="Li M."/>
            <person name="Ming W."/>
            <person name="Munidasa M."/>
            <person name="Muniz J."/>
            <person name="Nguyen L."/>
            <person name="Hughes D."/>
            <person name="Osuji N."/>
            <person name="Pu L.-L."/>
            <person name="Puazo M."/>
            <person name="Qu C."/>
            <person name="Quiroz J."/>
            <person name="Raj R."/>
            <person name="Weissenberger G."/>
            <person name="Xin Y."/>
            <person name="Zou X."/>
            <person name="Han Y."/>
            <person name="Worley K."/>
            <person name="Muzny D."/>
            <person name="Gibbs R."/>
        </authorList>
    </citation>
    <scope>NUCLEOTIDE SEQUENCE</scope>
    <source>
        <strain evidence="6">Sampled in the wild</strain>
    </source>
</reference>
<dbReference type="EMBL" id="KZ312408">
    <property type="protein sequence ID" value="KAG8240177.1"/>
    <property type="molecule type" value="Genomic_DNA"/>
</dbReference>
<dbReference type="GO" id="GO:0006820">
    <property type="term" value="P:monoatomic anion transport"/>
    <property type="evidence" value="ECO:0007669"/>
    <property type="project" value="TreeGrafter"/>
</dbReference>
<accession>A0A8K0KSR3</accession>
<dbReference type="PANTHER" id="PTHR11662">
    <property type="entry name" value="SOLUTE CARRIER FAMILY 17"/>
    <property type="match status" value="1"/>
</dbReference>
<feature type="transmembrane region" description="Helical" evidence="5">
    <location>
        <begin position="308"/>
        <end position="329"/>
    </location>
</feature>
<proteinExistence type="predicted"/>
<dbReference type="GO" id="GO:0022857">
    <property type="term" value="F:transmembrane transporter activity"/>
    <property type="evidence" value="ECO:0007669"/>
    <property type="project" value="InterPro"/>
</dbReference>
<feature type="transmembrane region" description="Helical" evidence="5">
    <location>
        <begin position="27"/>
        <end position="45"/>
    </location>
</feature>
<dbReference type="PANTHER" id="PTHR11662:SF411">
    <property type="entry name" value="GH05102P"/>
    <property type="match status" value="1"/>
</dbReference>
<reference evidence="6" key="1">
    <citation type="submission" date="2013-04" db="EMBL/GenBank/DDBJ databases">
        <authorList>
            <person name="Qu J."/>
            <person name="Murali S.C."/>
            <person name="Bandaranaike D."/>
            <person name="Bellair M."/>
            <person name="Blankenburg K."/>
            <person name="Chao H."/>
            <person name="Dinh H."/>
            <person name="Doddapaneni H."/>
            <person name="Downs B."/>
            <person name="Dugan-Rocha S."/>
            <person name="Elkadiri S."/>
            <person name="Gnanaolivu R.D."/>
            <person name="Hernandez B."/>
            <person name="Javaid M."/>
            <person name="Jayaseelan J.C."/>
            <person name="Lee S."/>
            <person name="Li M."/>
            <person name="Ming W."/>
            <person name="Munidasa M."/>
            <person name="Muniz J."/>
            <person name="Nguyen L."/>
            <person name="Ongeri F."/>
            <person name="Osuji N."/>
            <person name="Pu L.-L."/>
            <person name="Puazo M."/>
            <person name="Qu C."/>
            <person name="Quiroz J."/>
            <person name="Raj R."/>
            <person name="Weissenberger G."/>
            <person name="Xin Y."/>
            <person name="Zou X."/>
            <person name="Han Y."/>
            <person name="Richards S."/>
            <person name="Worley K."/>
            <person name="Muzny D."/>
            <person name="Gibbs R."/>
        </authorList>
    </citation>
    <scope>NUCLEOTIDE SEQUENCE</scope>
    <source>
        <strain evidence="6">Sampled in the wild</strain>
    </source>
</reference>
<dbReference type="InterPro" id="IPR036259">
    <property type="entry name" value="MFS_trans_sf"/>
</dbReference>
<dbReference type="Proteomes" id="UP000792457">
    <property type="component" value="Unassembled WGS sequence"/>
</dbReference>
<dbReference type="Gene3D" id="1.20.1250.20">
    <property type="entry name" value="MFS general substrate transporter like domains"/>
    <property type="match status" value="1"/>
</dbReference>
<feature type="transmembrane region" description="Helical" evidence="5">
    <location>
        <begin position="76"/>
        <end position="98"/>
    </location>
</feature>
<keyword evidence="4 5" id="KW-0472">Membrane</keyword>
<dbReference type="OrthoDB" id="2985014at2759"/>
<protein>
    <submittedName>
        <fullName evidence="6">Uncharacterized protein</fullName>
    </submittedName>
</protein>
<feature type="transmembrane region" description="Helical" evidence="5">
    <location>
        <begin position="283"/>
        <end position="302"/>
    </location>
</feature>
<feature type="transmembrane region" description="Helical" evidence="5">
    <location>
        <begin position="52"/>
        <end position="70"/>
    </location>
</feature>
<evidence type="ECO:0000313" key="6">
    <source>
        <dbReference type="EMBL" id="KAG8240177.1"/>
    </source>
</evidence>
<comment type="subcellular location">
    <subcellularLocation>
        <location evidence="1">Membrane</location>
        <topology evidence="1">Multi-pass membrane protein</topology>
    </subcellularLocation>
</comment>
<feature type="transmembrane region" description="Helical" evidence="5">
    <location>
        <begin position="138"/>
        <end position="154"/>
    </location>
</feature>
<keyword evidence="7" id="KW-1185">Reference proteome</keyword>
<feature type="non-terminal residue" evidence="6">
    <location>
        <position position="1"/>
    </location>
</feature>
<name>A0A8K0KSR3_LADFU</name>
<dbReference type="Pfam" id="PF07690">
    <property type="entry name" value="MFS_1"/>
    <property type="match status" value="1"/>
</dbReference>
<comment type="caution">
    <text evidence="6">The sequence shown here is derived from an EMBL/GenBank/DDBJ whole genome shotgun (WGS) entry which is preliminary data.</text>
</comment>
<feature type="transmembrane region" description="Helical" evidence="5">
    <location>
        <begin position="208"/>
        <end position="230"/>
    </location>
</feature>
<evidence type="ECO:0000256" key="1">
    <source>
        <dbReference type="ARBA" id="ARBA00004141"/>
    </source>
</evidence>
<evidence type="ECO:0000256" key="2">
    <source>
        <dbReference type="ARBA" id="ARBA00022692"/>
    </source>
</evidence>
<dbReference type="InterPro" id="IPR050382">
    <property type="entry name" value="MFS_Na/Anion_cotransporter"/>
</dbReference>
<sequence length="339" mass="37044">MNFVSELGLTRVPLTEEGRWEHNLYEAFLWGSLIGPLIGAALVSYMGPKRILEGGLLGASVATLLVPAAWKTLAHFALAIAQGACTSMMWPAAHVFAARWFEPEKRSSYISCYASWTAGWALAAFLGATLTNSIGRDSVFYVTCLLVVCWYVAWQKYVTDLPSAPLTISWTERSLINTVTDEYSPDAPPPIVQENRFSLKAFILSGPLWACALACFGSQWGLTTLLLAAIKYLQIVYGYSFSRDDVMSYLPFLGHFMCSIIFGCLADRFRSESYISTTTVRKLLVYTSHFLPGAIIFVFGYTGCDPSAPAALFTAALGLIGATPAGVYTSALEISPKYS</sequence>
<dbReference type="InterPro" id="IPR011701">
    <property type="entry name" value="MFS"/>
</dbReference>
<gene>
    <name evidence="6" type="ORF">J437_LFUL009467</name>
</gene>
<keyword evidence="3 5" id="KW-1133">Transmembrane helix</keyword>
<evidence type="ECO:0000256" key="5">
    <source>
        <dbReference type="SAM" id="Phobius"/>
    </source>
</evidence>